<gene>
    <name evidence="6" type="ORF">ILEXP_LOCUS54201</name>
</gene>
<dbReference type="Proteomes" id="UP001642360">
    <property type="component" value="Unassembled WGS sequence"/>
</dbReference>
<comment type="similarity">
    <text evidence="2">Belongs to the NET family.</text>
</comment>
<feature type="domain" description="NAB" evidence="5">
    <location>
        <begin position="1"/>
        <end position="58"/>
    </location>
</feature>
<dbReference type="Pfam" id="PF07765">
    <property type="entry name" value="KIP1"/>
    <property type="match status" value="1"/>
</dbReference>
<evidence type="ECO:0000313" key="7">
    <source>
        <dbReference type="Proteomes" id="UP001642360"/>
    </source>
</evidence>
<feature type="coiled-coil region" evidence="3">
    <location>
        <begin position="184"/>
        <end position="460"/>
    </location>
</feature>
<comment type="caution">
    <text evidence="6">The sequence shown here is derived from an EMBL/GenBank/DDBJ whole genome shotgun (WGS) entry which is preliminary data.</text>
</comment>
<feature type="non-terminal residue" evidence="6">
    <location>
        <position position="1"/>
    </location>
</feature>
<accession>A0ABC8US80</accession>
<proteinExistence type="inferred from homology"/>
<evidence type="ECO:0000256" key="3">
    <source>
        <dbReference type="SAM" id="Coils"/>
    </source>
</evidence>
<feature type="region of interest" description="Disordered" evidence="4">
    <location>
        <begin position="97"/>
        <end position="116"/>
    </location>
</feature>
<feature type="coiled-coil region" evidence="3">
    <location>
        <begin position="499"/>
        <end position="676"/>
    </location>
</feature>
<dbReference type="InterPro" id="IPR011684">
    <property type="entry name" value="NAB"/>
</dbReference>
<sequence>MDAKVKAMIKLIEEDADSFARRAEMYYKKRPELMKLVEEFYRAYRALAERYDHATDSPPGSSAYGMEPQTPEMPYPMHALIDPDDFHMDALGVSASSLHSDRKNGPYSEESDSGISKRGLKHLHEMLGAGEVVPQNLKFAEGRVKKGLNNETEDREQSLHGEVLHLSSENKSLKAKVLSESERAGKAESEAENLKKVLADAQVEKEAILLQYQQCLEKLSNLEGELNRAQQDSRMFDEQARKAETEVQTLKEMHVKLAAERDAGFTTHKESLETISNLKGVVSKAQEDAKGLNERAIKAEIEAQYLKDERSRLESEKEAGLLQYRQCLEKISSLESKIAVAEEDARLLNDRADRAEAEVKNLKKALAELNEEKEAAAYQYQHCMKKISKLEGELTFAQENVNHLNSEILSGAAKLKSSEEKCFLLERSNQSLLLEADNLAKKISEKDQELAKKHEELEKLQTCVQDERLRNVQVEAMLHTLQNLHSQSQEEQRALELQLKNELQMLKDLEICKHGLEEELQQIKEENCSLNELNSSSTISMKNLQNEILSLREMKERLEEEVSLQMGKSNALQQEIFHLKEEIKGLNRSYQALLKQVESAGLQPECIGSSVKELQDENSKLRKICEEHRNEKEAFSKKLEKMEEVLQKNALLERSLSDVNGQLERLQEKVTTVQESCQFLHVDKSTLVAEKASLLSQLQIITQSMQKLLEKNTVLENSLSGANDELQGLREKSKNLEEICLLLRNERSNLLTEKGSLAVPLEKVEQRLENLEKRFTGLEEKYAGLGEEKESTISQVQQLMVSLGMKKQDLPSFTTWNETRLTGLENHIHLLQEETRWKKKDFEEEIDKAVNAQFEIFILQKFIQDMEEKNFSLLIECQKYVEASKLTEKLISELESENLEQQVEAELLLDEIEKLRLGIYKVFMALGIGADSGAEDKTENEQIFVHHILGNIEDMKCSLSKFKDDNQQLLVENSVLLTLIGQLKLEGMEIESEKNILDQELKIMTEQLFIVQYDKHELLDMNRQLRAELSEGDLWANMLKTEVDNLCVTQGDLQMAYFELDEKYTETLEENTSLLKKISDMEEEKCMVEEESDIILLETLALGNLSTIFKSLMTDKAAELQLLSQDLQNLHRGNDDLEKEAGKLRRKLEMKETENLLLNNSVERLEMDLYGVKEFNDQLKQEISSGKDLLSQRETELSEAEHKLNTTENLNSELSKTMEGLKEECEGSKLMRENLEKQIFDLSEDNNRQNKEMECLRDVNGNLLTELVMISDEIEERRNREENLSSELQEKNNDSELWEAEATGFYFNLQISSIREVLFENKVHELTGFCETLEDENASKTLEIEQMKEQISFMESELEALKAHLLAYAPVTVSLKDDGASCEHNTLSLTKPNLADHREAKVSKKLCLFWGLAFSFKLPEHETDHVLQVVCKLPIFVSANWILYVIAGKELY</sequence>
<evidence type="ECO:0000259" key="5">
    <source>
        <dbReference type="PROSITE" id="PS51774"/>
    </source>
</evidence>
<evidence type="ECO:0000313" key="6">
    <source>
        <dbReference type="EMBL" id="CAK9183903.1"/>
    </source>
</evidence>
<dbReference type="PANTHER" id="PTHR32258:SF6">
    <property type="entry name" value="PROTEIN NETWORKED 1A"/>
    <property type="match status" value="1"/>
</dbReference>
<evidence type="ECO:0000256" key="1">
    <source>
        <dbReference type="ARBA" id="ARBA00023054"/>
    </source>
</evidence>
<dbReference type="EMBL" id="CAUOFW020008803">
    <property type="protein sequence ID" value="CAK9183903.1"/>
    <property type="molecule type" value="Genomic_DNA"/>
</dbReference>
<dbReference type="InterPro" id="IPR051861">
    <property type="entry name" value="NET_actin-binding_domain"/>
</dbReference>
<reference evidence="6 7" key="1">
    <citation type="submission" date="2024-02" db="EMBL/GenBank/DDBJ databases">
        <authorList>
            <person name="Vignale AGUSTIN F."/>
            <person name="Sosa J E."/>
            <person name="Modenutti C."/>
        </authorList>
    </citation>
    <scope>NUCLEOTIDE SEQUENCE [LARGE SCALE GENOMIC DNA]</scope>
</reference>
<feature type="coiled-coil region" evidence="3">
    <location>
        <begin position="1120"/>
        <end position="1301"/>
    </location>
</feature>
<evidence type="ECO:0000256" key="2">
    <source>
        <dbReference type="ARBA" id="ARBA00038006"/>
    </source>
</evidence>
<dbReference type="PANTHER" id="PTHR32258">
    <property type="entry name" value="PROTEIN NETWORKED 4A"/>
    <property type="match status" value="1"/>
</dbReference>
<protein>
    <recommendedName>
        <fullName evidence="5">NAB domain-containing protein</fullName>
    </recommendedName>
</protein>
<feature type="coiled-coil region" evidence="3">
    <location>
        <begin position="705"/>
        <end position="788"/>
    </location>
</feature>
<keyword evidence="7" id="KW-1185">Reference proteome</keyword>
<organism evidence="6 7">
    <name type="scientific">Ilex paraguariensis</name>
    <name type="common">yerba mate</name>
    <dbReference type="NCBI Taxonomy" id="185542"/>
    <lineage>
        <taxon>Eukaryota</taxon>
        <taxon>Viridiplantae</taxon>
        <taxon>Streptophyta</taxon>
        <taxon>Embryophyta</taxon>
        <taxon>Tracheophyta</taxon>
        <taxon>Spermatophyta</taxon>
        <taxon>Magnoliopsida</taxon>
        <taxon>eudicotyledons</taxon>
        <taxon>Gunneridae</taxon>
        <taxon>Pentapetalae</taxon>
        <taxon>asterids</taxon>
        <taxon>campanulids</taxon>
        <taxon>Aquifoliales</taxon>
        <taxon>Aquifoliaceae</taxon>
        <taxon>Ilex</taxon>
    </lineage>
</organism>
<keyword evidence="1 3" id="KW-0175">Coiled coil</keyword>
<name>A0ABC8US80_9AQUA</name>
<evidence type="ECO:0000256" key="4">
    <source>
        <dbReference type="SAM" id="MobiDB-lite"/>
    </source>
</evidence>
<feature type="coiled-coil region" evidence="3">
    <location>
        <begin position="1330"/>
        <end position="1364"/>
    </location>
</feature>
<dbReference type="PROSITE" id="PS51774">
    <property type="entry name" value="NAB"/>
    <property type="match status" value="1"/>
</dbReference>